<dbReference type="Gene3D" id="2.30.130.30">
    <property type="entry name" value="Hypothetical protein"/>
    <property type="match status" value="1"/>
</dbReference>
<dbReference type="EMBL" id="LROS01000003">
    <property type="protein sequence ID" value="OBR96727.1"/>
    <property type="molecule type" value="Genomic_DNA"/>
</dbReference>
<dbReference type="Proteomes" id="UP000093954">
    <property type="component" value="Unassembled WGS sequence"/>
</dbReference>
<name>A0A1A6B360_9CLOT</name>
<dbReference type="InterPro" id="IPR015947">
    <property type="entry name" value="PUA-like_sf"/>
</dbReference>
<dbReference type="AlphaFoldDB" id="A0A1A6B360"/>
<dbReference type="RefSeq" id="WP_065076687.1">
    <property type="nucleotide sequence ID" value="NZ_LROS01000003.1"/>
</dbReference>
<proteinExistence type="predicted"/>
<dbReference type="Pfam" id="PF04266">
    <property type="entry name" value="ASCH"/>
    <property type="match status" value="1"/>
</dbReference>
<organism evidence="2 3">
    <name type="scientific">Clostridium ragsdalei P11</name>
    <dbReference type="NCBI Taxonomy" id="1353534"/>
    <lineage>
        <taxon>Bacteria</taxon>
        <taxon>Bacillati</taxon>
        <taxon>Bacillota</taxon>
        <taxon>Clostridia</taxon>
        <taxon>Eubacteriales</taxon>
        <taxon>Clostridiaceae</taxon>
        <taxon>Clostridium</taxon>
    </lineage>
</organism>
<feature type="domain" description="ASCH" evidence="1">
    <location>
        <begin position="6"/>
        <end position="112"/>
    </location>
</feature>
<dbReference type="PIRSF" id="PIRSF016134">
    <property type="entry name" value="UCP016134"/>
    <property type="match status" value="1"/>
</dbReference>
<protein>
    <recommendedName>
        <fullName evidence="1">ASCH domain-containing protein</fullName>
    </recommendedName>
</protein>
<dbReference type="InterPro" id="IPR007374">
    <property type="entry name" value="ASCH_domain"/>
</dbReference>
<gene>
    <name evidence="2" type="ORF">CLRAG_02350</name>
</gene>
<sequence length="114" mass="13279">MVHTMRLQEKYFDLIRLNRKIIEVRLNDTKRKSLSINDIIIFFKMSNHSESIKVSVDKITKFSSFKCLLSQIDIKDLGISKKDKNVFLQELSSIYSSADEKQLGVLGIKFHILD</sequence>
<dbReference type="PATRIC" id="fig|1353534.3.peg.244"/>
<comment type="caution">
    <text evidence="2">The sequence shown here is derived from an EMBL/GenBank/DDBJ whole genome shotgun (WGS) entry which is preliminary data.</text>
</comment>
<dbReference type="InterPro" id="IPR016645">
    <property type="entry name" value="UCP016134"/>
</dbReference>
<reference evidence="2 3" key="1">
    <citation type="journal article" date="2012" name="Front. Microbiol.">
        <title>Draft Genome Sequence of the Virulent Strain 01-B526 of the Fish Pathogen Aeromonas salmonicida.</title>
        <authorList>
            <person name="Charette S.J."/>
            <person name="Brochu F."/>
            <person name="Boyle B."/>
            <person name="Filion G."/>
            <person name="Tanaka K.H."/>
            <person name="Derome N."/>
        </authorList>
    </citation>
    <scope>NUCLEOTIDE SEQUENCE [LARGE SCALE GENOMIC DNA]</scope>
    <source>
        <strain evidence="2 3">P11</strain>
    </source>
</reference>
<keyword evidence="3" id="KW-1185">Reference proteome</keyword>
<evidence type="ECO:0000259" key="1">
    <source>
        <dbReference type="Pfam" id="PF04266"/>
    </source>
</evidence>
<accession>A0A1A6B360</accession>
<evidence type="ECO:0000313" key="2">
    <source>
        <dbReference type="EMBL" id="OBR96727.1"/>
    </source>
</evidence>
<dbReference type="SUPFAM" id="SSF88697">
    <property type="entry name" value="PUA domain-like"/>
    <property type="match status" value="1"/>
</dbReference>
<evidence type="ECO:0000313" key="3">
    <source>
        <dbReference type="Proteomes" id="UP000093954"/>
    </source>
</evidence>